<gene>
    <name evidence="15" type="ORF">AYY18_12970</name>
</gene>
<evidence type="ECO:0000256" key="7">
    <source>
        <dbReference type="ARBA" id="ARBA00023136"/>
    </source>
</evidence>
<dbReference type="EMBL" id="LZEY01000061">
    <property type="protein sequence ID" value="OBU02280.1"/>
    <property type="molecule type" value="Genomic_DNA"/>
</dbReference>
<dbReference type="Pfam" id="PF17243">
    <property type="entry name" value="POTRA_TamA_1"/>
    <property type="match status" value="1"/>
</dbReference>
<dbReference type="GO" id="GO:0009279">
    <property type="term" value="C:cell outer membrane"/>
    <property type="evidence" value="ECO:0007669"/>
    <property type="project" value="UniProtKB-SubCell"/>
</dbReference>
<evidence type="ECO:0000256" key="4">
    <source>
        <dbReference type="ARBA" id="ARBA00022452"/>
    </source>
</evidence>
<dbReference type="InterPro" id="IPR039910">
    <property type="entry name" value="D15-like"/>
</dbReference>
<evidence type="ECO:0000256" key="3">
    <source>
        <dbReference type="ARBA" id="ARBA00015419"/>
    </source>
</evidence>
<evidence type="ECO:0000256" key="1">
    <source>
        <dbReference type="ARBA" id="ARBA00004442"/>
    </source>
</evidence>
<comment type="caution">
    <text evidence="15">The sequence shown here is derived from an EMBL/GenBank/DDBJ whole genome shotgun (WGS) entry which is preliminary data.</text>
</comment>
<dbReference type="InterPro" id="IPR035243">
    <property type="entry name" value="TamA_POTRA_Dom_1"/>
</dbReference>
<dbReference type="Pfam" id="PF01103">
    <property type="entry name" value="Omp85"/>
    <property type="match status" value="1"/>
</dbReference>
<dbReference type="PANTHER" id="PTHR12815">
    <property type="entry name" value="SORTING AND ASSEMBLY MACHINERY SAMM50 PROTEIN FAMILY MEMBER"/>
    <property type="match status" value="1"/>
</dbReference>
<comment type="subcellular location">
    <subcellularLocation>
        <location evidence="1">Cell outer membrane</location>
    </subcellularLocation>
</comment>
<evidence type="ECO:0000256" key="8">
    <source>
        <dbReference type="ARBA" id="ARBA00023237"/>
    </source>
</evidence>
<feature type="domain" description="Bacterial surface antigen (D15)" evidence="12">
    <location>
        <begin position="284"/>
        <end position="577"/>
    </location>
</feature>
<keyword evidence="8" id="KW-0998">Cell outer membrane</keyword>
<keyword evidence="4" id="KW-1134">Transmembrane beta strand</keyword>
<dbReference type="InterPro" id="IPR010827">
    <property type="entry name" value="BamA/TamA_POTRA"/>
</dbReference>
<dbReference type="RefSeq" id="WP_067406985.1">
    <property type="nucleotide sequence ID" value="NZ_LZEY01000061.1"/>
</dbReference>
<organism evidence="15 16">
    <name type="scientific">Morganella psychrotolerans</name>
    <dbReference type="NCBI Taxonomy" id="368603"/>
    <lineage>
        <taxon>Bacteria</taxon>
        <taxon>Pseudomonadati</taxon>
        <taxon>Pseudomonadota</taxon>
        <taxon>Gammaproteobacteria</taxon>
        <taxon>Enterobacterales</taxon>
        <taxon>Morganellaceae</taxon>
        <taxon>Morganella</taxon>
    </lineage>
</organism>
<feature type="domain" description="POTRA" evidence="13">
    <location>
        <begin position="190"/>
        <end position="252"/>
    </location>
</feature>
<dbReference type="Gene3D" id="3.10.20.310">
    <property type="entry name" value="membrane protein fhac"/>
    <property type="match status" value="3"/>
</dbReference>
<feature type="signal peptide" evidence="11">
    <location>
        <begin position="1"/>
        <end position="21"/>
    </location>
</feature>
<evidence type="ECO:0000256" key="6">
    <source>
        <dbReference type="ARBA" id="ARBA00022729"/>
    </source>
</evidence>
<keyword evidence="6 11" id="KW-0732">Signal</keyword>
<evidence type="ECO:0000256" key="10">
    <source>
        <dbReference type="ARBA" id="ARBA00093548"/>
    </source>
</evidence>
<evidence type="ECO:0000256" key="9">
    <source>
        <dbReference type="ARBA" id="ARBA00033063"/>
    </source>
</evidence>
<evidence type="ECO:0000259" key="14">
    <source>
        <dbReference type="Pfam" id="PF17243"/>
    </source>
</evidence>
<dbReference type="PANTHER" id="PTHR12815:SF47">
    <property type="entry name" value="TRANSLOCATION AND ASSEMBLY MODULE SUBUNIT TAMA"/>
    <property type="match status" value="1"/>
</dbReference>
<evidence type="ECO:0000259" key="12">
    <source>
        <dbReference type="Pfam" id="PF01103"/>
    </source>
</evidence>
<feature type="domain" description="TamA POTRA" evidence="14">
    <location>
        <begin position="26"/>
        <end position="100"/>
    </location>
</feature>
<evidence type="ECO:0000256" key="2">
    <source>
        <dbReference type="ARBA" id="ARBA00010248"/>
    </source>
</evidence>
<evidence type="ECO:0000256" key="11">
    <source>
        <dbReference type="SAM" id="SignalP"/>
    </source>
</evidence>
<dbReference type="FunFam" id="3.10.20.310:FF:000008">
    <property type="entry name" value="Outer membrane protein, OMP85 family"/>
    <property type="match status" value="1"/>
</dbReference>
<dbReference type="Proteomes" id="UP000092377">
    <property type="component" value="Unassembled WGS sequence"/>
</dbReference>
<dbReference type="AlphaFoldDB" id="A0A1B8GZM4"/>
<comment type="subunit">
    <text evidence="10">Interacts with TamB to form the translocation and assembly module (TAM).</text>
</comment>
<comment type="similarity">
    <text evidence="2">Belongs to the TamA family.</text>
</comment>
<evidence type="ECO:0000313" key="15">
    <source>
        <dbReference type="EMBL" id="OBU02280.1"/>
    </source>
</evidence>
<protein>
    <recommendedName>
        <fullName evidence="3">Translocation and assembly module subunit TamA</fullName>
    </recommendedName>
    <alternativeName>
        <fullName evidence="9">Autotransporter assembly factor TamA</fullName>
    </alternativeName>
</protein>
<feature type="chain" id="PRO_5008609164" description="Translocation and assembly module subunit TamA" evidence="11">
    <location>
        <begin position="22"/>
        <end position="580"/>
    </location>
</feature>
<dbReference type="InterPro" id="IPR000184">
    <property type="entry name" value="Bac_surfAg_D15"/>
</dbReference>
<proteinExistence type="inferred from homology"/>
<sequence length="580" mass="64349">MIRYPLICVVAVSLTSPLAYSANLRLKVEGLSGQLEKNARVQLSTISTDEVVADGRFRSRVEKAIKEGLRPLGYYEPTVTFEYQDNQPPARPVLLAHVTPGEPVKIAGVTVDIEGAAKDDTAFSRFVTKNKPEIGTVVNHGEYESFKGGLSGLALKRGYFDAEMEKSQLGIALSRHAAYWDFVFNSGKRYRFGKVNYEGSQIRDTYLEGLVPFKEGDYYTSEQLADFNRLLAETGWFQSAIVTPNIAQARADNSDYLTMDASFTPRAQNFMELGGGFATDVGPRVQAKWNKPWVNSRGHSLTSSISLSAPEQIIDTSYRIPLKVNPIEQYYAVSGGYKRTDLNDTKADTATVGVSRNWDLSSGWQYGINMRWSLSHFTQADITNTTMLLYPGVNVSRVRSRGGMMPSWGDSQRYSVDVSNEMWGSDVDFAVFRARNVWVRTPWEGHRFVMRGTLGWIETNNFDRVPPDLRFFAGGDGSIRGYRYNKISPEDADGKLTGGSKSAVGSLEYQYNVTGDWWGAVFVDSGEVVNDIKRSNFKTGAGVGVRWASPVGPVKFDLAAPVGDDQTKNVEFYIGLGAEL</sequence>
<dbReference type="Gene3D" id="2.40.160.50">
    <property type="entry name" value="membrane protein fhac: a member of the omp85/tpsb transporter family"/>
    <property type="match status" value="1"/>
</dbReference>
<dbReference type="GO" id="GO:0009306">
    <property type="term" value="P:protein secretion"/>
    <property type="evidence" value="ECO:0007669"/>
    <property type="project" value="TreeGrafter"/>
</dbReference>
<keyword evidence="16" id="KW-1185">Reference proteome</keyword>
<dbReference type="OrthoDB" id="9803054at2"/>
<reference evidence="16" key="1">
    <citation type="submission" date="2016-06" db="EMBL/GenBank/DDBJ databases">
        <authorList>
            <person name="Butler K."/>
        </authorList>
    </citation>
    <scope>NUCLEOTIDE SEQUENCE [LARGE SCALE GENOMIC DNA]</scope>
    <source>
        <strain evidence="16">GCSL-Mp20</strain>
    </source>
</reference>
<accession>A0A1B8GZM4</accession>
<dbReference type="GO" id="GO:0097347">
    <property type="term" value="C:TAM protein secretion complex"/>
    <property type="evidence" value="ECO:0007669"/>
    <property type="project" value="TreeGrafter"/>
</dbReference>
<evidence type="ECO:0000259" key="13">
    <source>
        <dbReference type="Pfam" id="PF07244"/>
    </source>
</evidence>
<evidence type="ECO:0000256" key="5">
    <source>
        <dbReference type="ARBA" id="ARBA00022692"/>
    </source>
</evidence>
<evidence type="ECO:0000313" key="16">
    <source>
        <dbReference type="Proteomes" id="UP000092377"/>
    </source>
</evidence>
<dbReference type="Pfam" id="PF07244">
    <property type="entry name" value="POTRA"/>
    <property type="match status" value="1"/>
</dbReference>
<keyword evidence="7" id="KW-0472">Membrane</keyword>
<name>A0A1B8GZM4_9GAMM</name>
<keyword evidence="5" id="KW-0812">Transmembrane</keyword>